<dbReference type="RefSeq" id="XP_044336408.1">
    <property type="nucleotide sequence ID" value="XM_044480473.1"/>
</dbReference>
<sequence>MEAMDIEAVGDKGSPSLVSSRTGTFEPREDDYLILIPQASIFALVLQALKLPPAIYRRKICLGNMHCVTVTFNSSLELFDGLLVPTSISGMISNNYEDAEDSVAIEAIRYMENAYGKEITDYNYNHAKKLQNQVTHLLRLPANKTIKKIRRGWHYAVRYMDSYSAQIQNTAAARRFRGQDNTRGVMKKALASIGKLAKRLRYIGMKSEQRLETTNSIW</sequence>
<name>A0A3B6E8W6_WHEAT</name>
<reference evidence="2" key="1">
    <citation type="submission" date="2018-08" db="EMBL/GenBank/DDBJ databases">
        <authorList>
            <person name="Rossello M."/>
        </authorList>
    </citation>
    <scope>NUCLEOTIDE SEQUENCE [LARGE SCALE GENOMIC DNA]</scope>
    <source>
        <strain evidence="2">cv. Chinese Spring</strain>
    </source>
</reference>
<proteinExistence type="predicted"/>
<organism evidence="2">
    <name type="scientific">Triticum aestivum</name>
    <name type="common">Wheat</name>
    <dbReference type="NCBI Taxonomy" id="4565"/>
    <lineage>
        <taxon>Eukaryota</taxon>
        <taxon>Viridiplantae</taxon>
        <taxon>Streptophyta</taxon>
        <taxon>Embryophyta</taxon>
        <taxon>Tracheophyta</taxon>
        <taxon>Spermatophyta</taxon>
        <taxon>Magnoliopsida</taxon>
        <taxon>Liliopsida</taxon>
        <taxon>Poales</taxon>
        <taxon>Poaceae</taxon>
        <taxon>BOP clade</taxon>
        <taxon>Pooideae</taxon>
        <taxon>Triticodae</taxon>
        <taxon>Triticeae</taxon>
        <taxon>Triticinae</taxon>
        <taxon>Triticum</taxon>
    </lineage>
</organism>
<dbReference type="Gramene" id="TraesCS3A03G0035100.1">
    <property type="protein sequence ID" value="TraesCS3A03G0035100.1.CDS"/>
    <property type="gene ID" value="TraesCS3A03G0035100"/>
</dbReference>
<feature type="region of interest" description="Disordered" evidence="1">
    <location>
        <begin position="1"/>
        <end position="23"/>
    </location>
</feature>
<dbReference type="EnsemblPlants" id="TraesCS3A02G017500.1">
    <property type="protein sequence ID" value="TraesCS3A02G017500.1"/>
    <property type="gene ID" value="TraesCS3A02G017500"/>
</dbReference>
<dbReference type="Gramene" id="TraesCS3A02G017500.1">
    <property type="protein sequence ID" value="TraesCS3A02G017500.1"/>
    <property type="gene ID" value="TraesCS3A02G017500"/>
</dbReference>
<keyword evidence="3" id="KW-1185">Reference proteome</keyword>
<evidence type="ECO:0000313" key="3">
    <source>
        <dbReference type="Proteomes" id="UP000019116"/>
    </source>
</evidence>
<dbReference type="AlphaFoldDB" id="A0A3B6E8W6"/>
<dbReference type="Proteomes" id="UP000019116">
    <property type="component" value="Chromosome 3A"/>
</dbReference>
<dbReference type="GeneID" id="123057521"/>
<evidence type="ECO:0000313" key="2">
    <source>
        <dbReference type="EnsemblPlants" id="TraesCS3A02G017500.1"/>
    </source>
</evidence>
<gene>
    <name evidence="2" type="primary">LOC123057521</name>
</gene>
<dbReference type="OMA" id="YHYTHVI"/>
<reference evidence="2" key="2">
    <citation type="submission" date="2018-10" db="UniProtKB">
        <authorList>
            <consortium name="EnsemblPlants"/>
        </authorList>
    </citation>
    <scope>IDENTIFICATION</scope>
</reference>
<protein>
    <submittedName>
        <fullName evidence="2">Uncharacterized protein</fullName>
    </submittedName>
</protein>
<accession>A0A3B6E8W6</accession>
<evidence type="ECO:0000256" key="1">
    <source>
        <dbReference type="SAM" id="MobiDB-lite"/>
    </source>
</evidence>